<dbReference type="AlphaFoldDB" id="A0A3B0UMQ9"/>
<dbReference type="SUPFAM" id="SSF48452">
    <property type="entry name" value="TPR-like"/>
    <property type="match status" value="1"/>
</dbReference>
<accession>A0A3B0UMQ9</accession>
<sequence length="527" mass="58722">MGIQQKLYCTNQLKWFIALILFASTGSAYGQDKLVKSADHKFKSRNYEKAIELYEEAYPHNPGSYKIIKKLALANDRIGNSGEAEKWMSKLFEIGRVVSHDYYMYSMILLHNGKCLEANEYLNKYEGLKPGDKKIPKAKEEIEYIRNLLKDSSAFNIAPASINTSGSELGTCYLDNGVVFSSTSIGDKKADARLASNNLPFLDLFFAKEPEAGQLVDPKPFAYKIKTEYNDGPVAYDPVEGLLYVTRFAPQKAGADEAKDVFHLQLIVAEKKSGTWDFKDFFFLNSPNYSVAHASVSADGQVIYFVSDMPGGYGGYDIYFCYKKKDGEWSNPYNVGPVVNTRKNELFPFIASDGLLYFASKGHRGLGGYDIYVASPANGVFNSVRNVGYPINSTKDDVAFTLDSTSARGYFSTNRVNNNGYYDIFSLELNFIPITIKGVVKEADSKEVIPGVVIEILDQDGKNIGDATSREDGSFSCLINKIPEITLVAKSDSHESLKKAIDLSSLKPNEELILEVFLYKKQVLLIK</sequence>
<keyword evidence="1" id="KW-0449">Lipoprotein</keyword>
<gene>
    <name evidence="1" type="ORF">MNBD_BACTEROID01-1567</name>
</gene>
<dbReference type="InterPro" id="IPR008969">
    <property type="entry name" value="CarboxyPept-like_regulatory"/>
</dbReference>
<dbReference type="InterPro" id="IPR011990">
    <property type="entry name" value="TPR-like_helical_dom_sf"/>
</dbReference>
<evidence type="ECO:0000313" key="1">
    <source>
        <dbReference type="EMBL" id="VAW20876.1"/>
    </source>
</evidence>
<dbReference type="SUPFAM" id="SSF49464">
    <property type="entry name" value="Carboxypeptidase regulatory domain-like"/>
    <property type="match status" value="1"/>
</dbReference>
<dbReference type="InterPro" id="IPR011659">
    <property type="entry name" value="WD40"/>
</dbReference>
<dbReference type="Gene3D" id="1.25.40.10">
    <property type="entry name" value="Tetratricopeptide repeat domain"/>
    <property type="match status" value="1"/>
</dbReference>
<dbReference type="SUPFAM" id="SSF82171">
    <property type="entry name" value="DPP6 N-terminal domain-like"/>
    <property type="match status" value="1"/>
</dbReference>
<reference evidence="1" key="1">
    <citation type="submission" date="2018-06" db="EMBL/GenBank/DDBJ databases">
        <authorList>
            <person name="Zhirakovskaya E."/>
        </authorList>
    </citation>
    <scope>NUCLEOTIDE SEQUENCE</scope>
</reference>
<proteinExistence type="predicted"/>
<organism evidence="1">
    <name type="scientific">hydrothermal vent metagenome</name>
    <dbReference type="NCBI Taxonomy" id="652676"/>
    <lineage>
        <taxon>unclassified sequences</taxon>
        <taxon>metagenomes</taxon>
        <taxon>ecological metagenomes</taxon>
    </lineage>
</organism>
<protein>
    <submittedName>
        <fullName evidence="1">Outer membrane lipoprotein omp16</fullName>
    </submittedName>
</protein>
<dbReference type="EMBL" id="UOEP01000130">
    <property type="protein sequence ID" value="VAW20876.1"/>
    <property type="molecule type" value="Genomic_DNA"/>
</dbReference>
<dbReference type="Pfam" id="PF07676">
    <property type="entry name" value="PD40"/>
    <property type="match status" value="2"/>
</dbReference>
<name>A0A3B0UMQ9_9ZZZZ</name>